<comment type="caution">
    <text evidence="3">The sequence shown here is derived from an EMBL/GenBank/DDBJ whole genome shotgun (WGS) entry which is preliminary data.</text>
</comment>
<feature type="region of interest" description="Disordered" evidence="1">
    <location>
        <begin position="133"/>
        <end position="167"/>
    </location>
</feature>
<sequence>MFHQSHDHSAKHTEAERGYKEPNDPKDIRKHRTTLMQRFIVLLFALLALSHMVLSADSRDRNHRNSFTPRNYPGLIINVHGQNAICYHGDLIFLARTAFECPQDIGCYAIDKDSSKIRKVLKTLKRNGNLVWPRSPGGGPFSRRIDPKNSDLKDWPGKGKRATCRGD</sequence>
<evidence type="ECO:0000256" key="2">
    <source>
        <dbReference type="SAM" id="Phobius"/>
    </source>
</evidence>
<evidence type="ECO:0000313" key="4">
    <source>
        <dbReference type="Proteomes" id="UP001479436"/>
    </source>
</evidence>
<accession>A0ABR2VU63</accession>
<name>A0ABR2VU63_9FUNG</name>
<dbReference type="EMBL" id="JASJQH010007736">
    <property type="protein sequence ID" value="KAK9702300.1"/>
    <property type="molecule type" value="Genomic_DNA"/>
</dbReference>
<feature type="region of interest" description="Disordered" evidence="1">
    <location>
        <begin position="1"/>
        <end position="27"/>
    </location>
</feature>
<dbReference type="Proteomes" id="UP001479436">
    <property type="component" value="Unassembled WGS sequence"/>
</dbReference>
<protein>
    <submittedName>
        <fullName evidence="3">Uncharacterized protein</fullName>
    </submittedName>
</protein>
<feature type="compositionally biased region" description="Basic and acidic residues" evidence="1">
    <location>
        <begin position="143"/>
        <end position="157"/>
    </location>
</feature>
<organism evidence="3 4">
    <name type="scientific">Basidiobolus ranarum</name>
    <dbReference type="NCBI Taxonomy" id="34480"/>
    <lineage>
        <taxon>Eukaryota</taxon>
        <taxon>Fungi</taxon>
        <taxon>Fungi incertae sedis</taxon>
        <taxon>Zoopagomycota</taxon>
        <taxon>Entomophthoromycotina</taxon>
        <taxon>Basidiobolomycetes</taxon>
        <taxon>Basidiobolales</taxon>
        <taxon>Basidiobolaceae</taxon>
        <taxon>Basidiobolus</taxon>
    </lineage>
</organism>
<feature type="compositionally biased region" description="Basic residues" evidence="1">
    <location>
        <begin position="158"/>
        <end position="167"/>
    </location>
</feature>
<keyword evidence="2" id="KW-0472">Membrane</keyword>
<feature type="transmembrane region" description="Helical" evidence="2">
    <location>
        <begin position="35"/>
        <end position="54"/>
    </location>
</feature>
<keyword evidence="4" id="KW-1185">Reference proteome</keyword>
<reference evidence="3 4" key="1">
    <citation type="submission" date="2023-04" db="EMBL/GenBank/DDBJ databases">
        <title>Genome of Basidiobolus ranarum AG-B5.</title>
        <authorList>
            <person name="Stajich J.E."/>
            <person name="Carter-House D."/>
            <person name="Gryganskyi A."/>
        </authorList>
    </citation>
    <scope>NUCLEOTIDE SEQUENCE [LARGE SCALE GENOMIC DNA]</scope>
    <source>
        <strain evidence="3 4">AG-B5</strain>
    </source>
</reference>
<gene>
    <name evidence="3" type="ORF">K7432_011305</name>
</gene>
<keyword evidence="2" id="KW-0812">Transmembrane</keyword>
<keyword evidence="2" id="KW-1133">Transmembrane helix</keyword>
<evidence type="ECO:0000256" key="1">
    <source>
        <dbReference type="SAM" id="MobiDB-lite"/>
    </source>
</evidence>
<evidence type="ECO:0000313" key="3">
    <source>
        <dbReference type="EMBL" id="KAK9702300.1"/>
    </source>
</evidence>
<proteinExistence type="predicted"/>